<gene>
    <name evidence="2" type="ORF">MRATA1EN1_LOCUS19709</name>
</gene>
<proteinExistence type="predicted"/>
<dbReference type="EMBL" id="OX459939">
    <property type="protein sequence ID" value="CAI9170747.1"/>
    <property type="molecule type" value="Genomic_DNA"/>
</dbReference>
<evidence type="ECO:0000313" key="3">
    <source>
        <dbReference type="Proteomes" id="UP001176941"/>
    </source>
</evidence>
<organism evidence="2 3">
    <name type="scientific">Rangifer tarandus platyrhynchus</name>
    <name type="common">Svalbard reindeer</name>
    <dbReference type="NCBI Taxonomy" id="3082113"/>
    <lineage>
        <taxon>Eukaryota</taxon>
        <taxon>Metazoa</taxon>
        <taxon>Chordata</taxon>
        <taxon>Craniata</taxon>
        <taxon>Vertebrata</taxon>
        <taxon>Euteleostomi</taxon>
        <taxon>Mammalia</taxon>
        <taxon>Eutheria</taxon>
        <taxon>Laurasiatheria</taxon>
        <taxon>Artiodactyla</taxon>
        <taxon>Ruminantia</taxon>
        <taxon>Pecora</taxon>
        <taxon>Cervidae</taxon>
        <taxon>Odocoileinae</taxon>
        <taxon>Rangifer</taxon>
    </lineage>
</organism>
<evidence type="ECO:0000256" key="1">
    <source>
        <dbReference type="SAM" id="MobiDB-lite"/>
    </source>
</evidence>
<accession>A0ABN8ZA24</accession>
<sequence length="69" mass="6909">MEGNLGGWGSGLGSGSGSSGRRLPRAHVPEPRCARSGRGAGGRELERAAGGGSEQSLHTRAAEGKPLRG</sequence>
<reference evidence="2" key="1">
    <citation type="submission" date="2023-04" db="EMBL/GenBank/DDBJ databases">
        <authorList>
            <consortium name="ELIXIR-Norway"/>
        </authorList>
    </citation>
    <scope>NUCLEOTIDE SEQUENCE [LARGE SCALE GENOMIC DNA]</scope>
</reference>
<evidence type="ECO:0000313" key="2">
    <source>
        <dbReference type="EMBL" id="CAI9170747.1"/>
    </source>
</evidence>
<feature type="region of interest" description="Disordered" evidence="1">
    <location>
        <begin position="1"/>
        <end position="69"/>
    </location>
</feature>
<dbReference type="Proteomes" id="UP001176941">
    <property type="component" value="Chromosome 3"/>
</dbReference>
<keyword evidence="3" id="KW-1185">Reference proteome</keyword>
<name>A0ABN8ZA24_RANTA</name>
<feature type="compositionally biased region" description="Basic and acidic residues" evidence="1">
    <location>
        <begin position="60"/>
        <end position="69"/>
    </location>
</feature>
<protein>
    <submittedName>
        <fullName evidence="2">Uncharacterized protein</fullName>
    </submittedName>
</protein>
<feature type="compositionally biased region" description="Gly residues" evidence="1">
    <location>
        <begin position="1"/>
        <end position="18"/>
    </location>
</feature>